<dbReference type="EMBL" id="JAKJXP020000095">
    <property type="protein sequence ID" value="KAK7747023.1"/>
    <property type="molecule type" value="Genomic_DNA"/>
</dbReference>
<sequence>MASYGEVPRIPSPGHTAYPGSSSQARLAYEPQAPFYPPPSRERSRSRSQSRPRTLPPPIEYRNDARSSRELVRTRRPDPYDDDDDDGDLDSYYGREVSDHGGSTARTPAAGDKAAAAAARGGFLGNKFTDTPAGLGVGVLGALVGGLAAKEASNATSRHGKKHRSGDPDHRRNQMISTAVGAVVGALGANAFEKRLEDNRGKEKEQRAAAAAKEDNKWEYERRWRSDGRNGSSRVLDKTEIIARPRSRSGGAGSRDRSSDGSSRRRSRSRAGVNGSGWRKDWEPWDERERDRDHRRSGGNGRGVEREVDTQARSWKDVEDWVYDDAKSGSGSRPSLDEYRY</sequence>
<accession>A0AAN9UQD1</accession>
<reference evidence="2 3" key="1">
    <citation type="submission" date="2024-02" db="EMBL/GenBank/DDBJ databases">
        <title>De novo assembly and annotation of 12 fungi associated with fruit tree decline syndrome in Ontario, Canada.</title>
        <authorList>
            <person name="Sulman M."/>
            <person name="Ellouze W."/>
            <person name="Ilyukhin E."/>
        </authorList>
    </citation>
    <scope>NUCLEOTIDE SEQUENCE [LARGE SCALE GENOMIC DNA]</scope>
    <source>
        <strain evidence="2 3">M11/M66-122</strain>
    </source>
</reference>
<feature type="compositionally biased region" description="Acidic residues" evidence="1">
    <location>
        <begin position="80"/>
        <end position="89"/>
    </location>
</feature>
<feature type="region of interest" description="Disordered" evidence="1">
    <location>
        <begin position="194"/>
        <end position="341"/>
    </location>
</feature>
<proteinExistence type="predicted"/>
<feature type="compositionally biased region" description="Basic and acidic residues" evidence="1">
    <location>
        <begin position="278"/>
        <end position="296"/>
    </location>
</feature>
<evidence type="ECO:0000313" key="3">
    <source>
        <dbReference type="Proteomes" id="UP001320420"/>
    </source>
</evidence>
<organism evidence="2 3">
    <name type="scientific">Diatrype stigma</name>
    <dbReference type="NCBI Taxonomy" id="117547"/>
    <lineage>
        <taxon>Eukaryota</taxon>
        <taxon>Fungi</taxon>
        <taxon>Dikarya</taxon>
        <taxon>Ascomycota</taxon>
        <taxon>Pezizomycotina</taxon>
        <taxon>Sordariomycetes</taxon>
        <taxon>Xylariomycetidae</taxon>
        <taxon>Xylariales</taxon>
        <taxon>Diatrypaceae</taxon>
        <taxon>Diatrype</taxon>
    </lineage>
</organism>
<feature type="compositionally biased region" description="Low complexity" evidence="1">
    <location>
        <begin position="105"/>
        <end position="117"/>
    </location>
</feature>
<dbReference type="Proteomes" id="UP001320420">
    <property type="component" value="Unassembled WGS sequence"/>
</dbReference>
<evidence type="ECO:0000256" key="1">
    <source>
        <dbReference type="SAM" id="MobiDB-lite"/>
    </source>
</evidence>
<name>A0AAN9UQD1_9PEZI</name>
<feature type="region of interest" description="Disordered" evidence="1">
    <location>
        <begin position="1"/>
        <end position="117"/>
    </location>
</feature>
<protein>
    <submittedName>
        <fullName evidence="2">Uncharacterized protein</fullName>
    </submittedName>
</protein>
<dbReference type="AlphaFoldDB" id="A0AAN9UQD1"/>
<gene>
    <name evidence="2" type="ORF">SLS62_009280</name>
</gene>
<feature type="compositionally biased region" description="Basic and acidic residues" evidence="1">
    <location>
        <begin position="61"/>
        <end position="79"/>
    </location>
</feature>
<feature type="compositionally biased region" description="Basic and acidic residues" evidence="1">
    <location>
        <begin position="303"/>
        <end position="327"/>
    </location>
</feature>
<keyword evidence="3" id="KW-1185">Reference proteome</keyword>
<feature type="compositionally biased region" description="Basic and acidic residues" evidence="1">
    <location>
        <begin position="194"/>
        <end position="228"/>
    </location>
</feature>
<comment type="caution">
    <text evidence="2">The sequence shown here is derived from an EMBL/GenBank/DDBJ whole genome shotgun (WGS) entry which is preliminary data.</text>
</comment>
<feature type="compositionally biased region" description="Basic and acidic residues" evidence="1">
    <location>
        <begin position="254"/>
        <end position="263"/>
    </location>
</feature>
<evidence type="ECO:0000313" key="2">
    <source>
        <dbReference type="EMBL" id="KAK7747023.1"/>
    </source>
</evidence>
<feature type="region of interest" description="Disordered" evidence="1">
    <location>
        <begin position="150"/>
        <end position="174"/>
    </location>
</feature>